<dbReference type="Pfam" id="PF01019">
    <property type="entry name" value="G_glu_transpept"/>
    <property type="match status" value="1"/>
</dbReference>
<dbReference type="PANTHER" id="PTHR43881">
    <property type="entry name" value="GAMMA-GLUTAMYLTRANSPEPTIDASE (AFU_ORTHOLOGUE AFUA_4G13580)"/>
    <property type="match status" value="1"/>
</dbReference>
<dbReference type="PRINTS" id="PR01210">
    <property type="entry name" value="GGTRANSPTASE"/>
</dbReference>
<comment type="caution">
    <text evidence="1">The sequence shown here is derived from an EMBL/GenBank/DDBJ whole genome shotgun (WGS) entry which is preliminary data.</text>
</comment>
<dbReference type="GO" id="GO:0016740">
    <property type="term" value="F:transferase activity"/>
    <property type="evidence" value="ECO:0007669"/>
    <property type="project" value="UniProtKB-KW"/>
</dbReference>
<dbReference type="Proteomes" id="UP000193487">
    <property type="component" value="Unassembled WGS sequence"/>
</dbReference>
<dbReference type="InterPro" id="IPR043137">
    <property type="entry name" value="GGT_ssub_C"/>
</dbReference>
<proteinExistence type="predicted"/>
<evidence type="ECO:0000313" key="1">
    <source>
        <dbReference type="EMBL" id="ORW04421.1"/>
    </source>
</evidence>
<accession>A0A1X1Y079</accession>
<dbReference type="RefSeq" id="WP_045375694.1">
    <property type="nucleotide sequence ID" value="NZ_BBKA01000027.1"/>
</dbReference>
<dbReference type="SUPFAM" id="SSF56235">
    <property type="entry name" value="N-terminal nucleophile aminohydrolases (Ntn hydrolases)"/>
    <property type="match status" value="1"/>
</dbReference>
<dbReference type="AlphaFoldDB" id="A0A1X1Y079"/>
<dbReference type="InterPro" id="IPR052896">
    <property type="entry name" value="GGT-like_enzyme"/>
</dbReference>
<gene>
    <name evidence="1" type="ORF">AWC14_04075</name>
</gene>
<name>A0A1X1Y079_9MYCO</name>
<reference evidence="1 2" key="1">
    <citation type="submission" date="2016-01" db="EMBL/GenBank/DDBJ databases">
        <title>The new phylogeny of the genus Mycobacterium.</title>
        <authorList>
            <person name="Tarcisio F."/>
            <person name="Conor M."/>
            <person name="Antonella G."/>
            <person name="Elisabetta G."/>
            <person name="Giulia F.S."/>
            <person name="Sara T."/>
            <person name="Anna F."/>
            <person name="Clotilde B."/>
            <person name="Roberto B."/>
            <person name="Veronica D.S."/>
            <person name="Fabio R."/>
            <person name="Monica P."/>
            <person name="Olivier J."/>
            <person name="Enrico T."/>
            <person name="Nicola S."/>
        </authorList>
    </citation>
    <scope>NUCLEOTIDE SEQUENCE [LARGE SCALE GENOMIC DNA]</scope>
    <source>
        <strain evidence="1 2">DSM 45166</strain>
    </source>
</reference>
<dbReference type="Gene3D" id="3.60.20.40">
    <property type="match status" value="1"/>
</dbReference>
<dbReference type="PANTHER" id="PTHR43881:SF1">
    <property type="entry name" value="GAMMA-GLUTAMYLTRANSPEPTIDASE (AFU_ORTHOLOGUE AFUA_4G13580)"/>
    <property type="match status" value="1"/>
</dbReference>
<dbReference type="Gene3D" id="1.10.246.130">
    <property type="match status" value="1"/>
</dbReference>
<protein>
    <submittedName>
        <fullName evidence="1">Gamma-glutamyltransferase</fullName>
    </submittedName>
</protein>
<dbReference type="EMBL" id="LQPE01000106">
    <property type="protein sequence ID" value="ORW04421.1"/>
    <property type="molecule type" value="Genomic_DNA"/>
</dbReference>
<evidence type="ECO:0000313" key="2">
    <source>
        <dbReference type="Proteomes" id="UP000193487"/>
    </source>
</evidence>
<dbReference type="InterPro" id="IPR029055">
    <property type="entry name" value="Ntn_hydrolases_N"/>
</dbReference>
<sequence length="527" mass="55821">MTVPFGWDFPYPWPRTPVLAGNVVCTSQPLAAQAGLRMLADGGSAVDAAVAAAIALTVVEPVSNGIGSDAFAVVWDGQRLHGLNASGRSPASWTPEYFGGNPVPALGWNSVTVPGAVSGWVELHAKFGRLPFDRLFEPAISYARNGFLVSPTIAAQWAAQVPIFASQPGFADVFMPGGRAPHAGELVTLPDHATTLEKIAATNGEAFYRGELAAALEEHSAACGGAMRAGDLADHRADWVDTISTGYRGYTIHEIPPNGQGIVALIALGILEQFELASYPPDSADSMHLQIEAIKLAFADAQAYVADIDHMPVRPEQLLDKDYLAQRAALVDPKRARPASAGTPRGGTVYLTAADASGVMVSMIQSNYMGFGSGVVVPGTGIALQNRGTEFVVTKGHPNQVGPSKRPYHTIIPGFMTKDGAAVMSFGVMGGTMQPQSHVQVVARIVDHGQNPQSACDGPRFRWVHGNQVACEIGFPPSTLDELRSRGHELVAVDDYNQFGSCQAIWRLDDGYLAVSDPRRDGQAAGF</sequence>
<organism evidence="1 2">
    <name type="scientific">Mycobacterium kyorinense</name>
    <dbReference type="NCBI Taxonomy" id="487514"/>
    <lineage>
        <taxon>Bacteria</taxon>
        <taxon>Bacillati</taxon>
        <taxon>Actinomycetota</taxon>
        <taxon>Actinomycetes</taxon>
        <taxon>Mycobacteriales</taxon>
        <taxon>Mycobacteriaceae</taxon>
        <taxon>Mycobacterium</taxon>
    </lineage>
</organism>
<dbReference type="STRING" id="487514.A5707_17000"/>
<dbReference type="OrthoDB" id="9781342at2"/>
<keyword evidence="2" id="KW-1185">Reference proteome</keyword>
<dbReference type="InterPro" id="IPR043138">
    <property type="entry name" value="GGT_lsub"/>
</dbReference>
<keyword evidence="1" id="KW-0808">Transferase</keyword>